<organism evidence="5 6">
    <name type="scientific">Stylonychia lemnae</name>
    <name type="common">Ciliate</name>
    <dbReference type="NCBI Taxonomy" id="5949"/>
    <lineage>
        <taxon>Eukaryota</taxon>
        <taxon>Sar</taxon>
        <taxon>Alveolata</taxon>
        <taxon>Ciliophora</taxon>
        <taxon>Intramacronucleata</taxon>
        <taxon>Spirotrichea</taxon>
        <taxon>Stichotrichia</taxon>
        <taxon>Sporadotrichida</taxon>
        <taxon>Oxytrichidae</taxon>
        <taxon>Stylonychinae</taxon>
        <taxon>Stylonychia</taxon>
    </lineage>
</organism>
<dbReference type="FunCoup" id="A0A078B510">
    <property type="interactions" value="342"/>
</dbReference>
<dbReference type="PANTHER" id="PTHR12001">
    <property type="entry name" value="GERANYLGERANYL PYROPHOSPHATE SYNTHASE"/>
    <property type="match status" value="1"/>
</dbReference>
<dbReference type="AlphaFoldDB" id="A0A078B510"/>
<keyword evidence="4" id="KW-0175">Coiled coil</keyword>
<gene>
    <name evidence="5" type="primary">Contig12646.g13496</name>
    <name evidence="5" type="ORF">STYLEM_17442</name>
</gene>
<feature type="coiled-coil region" evidence="4">
    <location>
        <begin position="312"/>
        <end position="339"/>
    </location>
</feature>
<dbReference type="SUPFAM" id="SSF48576">
    <property type="entry name" value="Terpenoid synthases"/>
    <property type="match status" value="1"/>
</dbReference>
<name>A0A078B510_STYLE</name>
<dbReference type="OrthoDB" id="6921389at2759"/>
<dbReference type="EMBL" id="CCKQ01016450">
    <property type="protein sequence ID" value="CDW88322.1"/>
    <property type="molecule type" value="Genomic_DNA"/>
</dbReference>
<sequence length="386" mass="43989">MNILRKVVKRDIIFSSQRKFSSQNQPPEFLQAYNQLFIKSNIINELLPKKIETIDHLKETFPTLLSSNRAKEADLASVNKGILEPAHDLIDRGGKRWRPALGLILAEAFGRDIKNLEANKDVYYLSGLVELVHNGSLMIDDLQDNSKFRRGEPCTYIKYGADIASNTSTFLYFAPLLKIDKYITDKKARAKILTIFNQEMVNLMLGQNWDINWHNGKVEPNANFYHQMVVNKTSTLPRMNARSLGAALRLKNSQVVKLSSFLNSLGAAFQIQDDIIALKSQEYAQERDKYEDIREGKRSLVVINALKSGKDKKLIKEILNSHTEDVAKLEQAYKAIHQNQSAFDKADKEAKQLVEKSWTAINPVLPEGDAKKKIEELSQFIIKRNL</sequence>
<dbReference type="InterPro" id="IPR033749">
    <property type="entry name" value="Polyprenyl_synt_CS"/>
</dbReference>
<protein>
    <submittedName>
        <fullName evidence="5">Polyprenyl synthetase</fullName>
    </submittedName>
</protein>
<evidence type="ECO:0000256" key="4">
    <source>
        <dbReference type="SAM" id="Coils"/>
    </source>
</evidence>
<comment type="similarity">
    <text evidence="3">Belongs to the FPP/GGPP synthase family.</text>
</comment>
<evidence type="ECO:0000256" key="3">
    <source>
        <dbReference type="RuleBase" id="RU004466"/>
    </source>
</evidence>
<dbReference type="PANTHER" id="PTHR12001:SF44">
    <property type="entry name" value="GERANYLGERANYL PYROPHOSPHATE SYNTHASE"/>
    <property type="match status" value="1"/>
</dbReference>
<keyword evidence="2" id="KW-0460">Magnesium</keyword>
<dbReference type="Proteomes" id="UP000039865">
    <property type="component" value="Unassembled WGS sequence"/>
</dbReference>
<dbReference type="CDD" id="cd00685">
    <property type="entry name" value="Trans_IPPS_HT"/>
    <property type="match status" value="1"/>
</dbReference>
<dbReference type="OMA" id="ANFAYFW"/>
<keyword evidence="1" id="KW-0479">Metal-binding</keyword>
<evidence type="ECO:0000256" key="2">
    <source>
        <dbReference type="ARBA" id="ARBA00022842"/>
    </source>
</evidence>
<dbReference type="Gene3D" id="1.10.600.10">
    <property type="entry name" value="Farnesyl Diphosphate Synthase"/>
    <property type="match status" value="1"/>
</dbReference>
<accession>A0A078B510</accession>
<proteinExistence type="inferred from homology"/>
<dbReference type="SFLD" id="SFLDS00005">
    <property type="entry name" value="Isoprenoid_Synthase_Type_I"/>
    <property type="match status" value="1"/>
</dbReference>
<dbReference type="GO" id="GO:0008299">
    <property type="term" value="P:isoprenoid biosynthetic process"/>
    <property type="evidence" value="ECO:0007669"/>
    <property type="project" value="InterPro"/>
</dbReference>
<dbReference type="GO" id="GO:0046872">
    <property type="term" value="F:metal ion binding"/>
    <property type="evidence" value="ECO:0007669"/>
    <property type="project" value="UniProtKB-KW"/>
</dbReference>
<dbReference type="InterPro" id="IPR008949">
    <property type="entry name" value="Isoprenoid_synthase_dom_sf"/>
</dbReference>
<dbReference type="InParanoid" id="A0A078B510"/>
<keyword evidence="3" id="KW-0808">Transferase</keyword>
<evidence type="ECO:0000313" key="5">
    <source>
        <dbReference type="EMBL" id="CDW88322.1"/>
    </source>
</evidence>
<dbReference type="PROSITE" id="PS00723">
    <property type="entry name" value="POLYPRENYL_SYNTHASE_1"/>
    <property type="match status" value="1"/>
</dbReference>
<evidence type="ECO:0000313" key="6">
    <source>
        <dbReference type="Proteomes" id="UP000039865"/>
    </source>
</evidence>
<dbReference type="Pfam" id="PF00348">
    <property type="entry name" value="polyprenyl_synt"/>
    <property type="match status" value="1"/>
</dbReference>
<keyword evidence="6" id="KW-1185">Reference proteome</keyword>
<dbReference type="InterPro" id="IPR000092">
    <property type="entry name" value="Polyprenyl_synt"/>
</dbReference>
<reference evidence="5 6" key="1">
    <citation type="submission" date="2014-06" db="EMBL/GenBank/DDBJ databases">
        <authorList>
            <person name="Swart Estienne"/>
        </authorList>
    </citation>
    <scope>NUCLEOTIDE SEQUENCE [LARGE SCALE GENOMIC DNA]</scope>
    <source>
        <strain evidence="5 6">130c</strain>
    </source>
</reference>
<dbReference type="GO" id="GO:0004659">
    <property type="term" value="F:prenyltransferase activity"/>
    <property type="evidence" value="ECO:0007669"/>
    <property type="project" value="InterPro"/>
</dbReference>
<evidence type="ECO:0000256" key="1">
    <source>
        <dbReference type="ARBA" id="ARBA00022723"/>
    </source>
</evidence>